<evidence type="ECO:0000313" key="2">
    <source>
        <dbReference type="Proteomes" id="UP000414136"/>
    </source>
</evidence>
<dbReference type="AlphaFoldDB" id="A0A5E5AMU2"/>
<proteinExistence type="predicted"/>
<sequence length="54" mass="5762">MIEIPAIIKPSLDDNGEPSTILVPQSQFPDDCIAVICDGTTFTVYLPGDTLPAQ</sequence>
<gene>
    <name evidence="1" type="ORF">PCA31118_04682</name>
</gene>
<dbReference type="Proteomes" id="UP000414136">
    <property type="component" value="Unassembled WGS sequence"/>
</dbReference>
<dbReference type="RefSeq" id="WP_174990577.1">
    <property type="nucleotide sequence ID" value="NZ_CABPSQ010000013.1"/>
</dbReference>
<reference evidence="1 2" key="1">
    <citation type="submission" date="2019-08" db="EMBL/GenBank/DDBJ databases">
        <authorList>
            <person name="Peeters C."/>
        </authorList>
    </citation>
    <scope>NUCLEOTIDE SEQUENCE [LARGE SCALE GENOMIC DNA]</scope>
    <source>
        <strain evidence="1 2">LMG 31118</strain>
    </source>
</reference>
<evidence type="ECO:0000313" key="1">
    <source>
        <dbReference type="EMBL" id="VVE74112.1"/>
    </source>
</evidence>
<protein>
    <submittedName>
        <fullName evidence="1">Uncharacterized protein</fullName>
    </submittedName>
</protein>
<dbReference type="EMBL" id="CABPSQ010000013">
    <property type="protein sequence ID" value="VVE74112.1"/>
    <property type="molecule type" value="Genomic_DNA"/>
</dbReference>
<organism evidence="1 2">
    <name type="scientific">Pandoraea captiosa</name>
    <dbReference type="NCBI Taxonomy" id="2508302"/>
    <lineage>
        <taxon>Bacteria</taxon>
        <taxon>Pseudomonadati</taxon>
        <taxon>Pseudomonadota</taxon>
        <taxon>Betaproteobacteria</taxon>
        <taxon>Burkholderiales</taxon>
        <taxon>Burkholderiaceae</taxon>
        <taxon>Pandoraea</taxon>
    </lineage>
</organism>
<name>A0A5E5AMU2_9BURK</name>
<keyword evidence="2" id="KW-1185">Reference proteome</keyword>
<accession>A0A5E5AMU2</accession>